<protein>
    <submittedName>
        <fullName evidence="1">CLUMA_CG015539, isoform A</fullName>
    </submittedName>
</protein>
<dbReference type="OrthoDB" id="10062218at2759"/>
<proteinExistence type="predicted"/>
<reference evidence="1 2" key="1">
    <citation type="submission" date="2015-04" db="EMBL/GenBank/DDBJ databases">
        <authorList>
            <person name="Syromyatnikov M.Y."/>
            <person name="Popov V.N."/>
        </authorList>
    </citation>
    <scope>NUCLEOTIDE SEQUENCE [LARGE SCALE GENOMIC DNA]</scope>
</reference>
<keyword evidence="2" id="KW-1185">Reference proteome</keyword>
<gene>
    <name evidence="1" type="ORF">CLUMA_CG015539</name>
</gene>
<name>A0A1J1IV53_9DIPT</name>
<evidence type="ECO:0000313" key="1">
    <source>
        <dbReference type="EMBL" id="CRL02417.1"/>
    </source>
</evidence>
<dbReference type="EMBL" id="CVRI01000057">
    <property type="protein sequence ID" value="CRL02417.1"/>
    <property type="molecule type" value="Genomic_DNA"/>
</dbReference>
<dbReference type="Proteomes" id="UP000183832">
    <property type="component" value="Unassembled WGS sequence"/>
</dbReference>
<evidence type="ECO:0000313" key="2">
    <source>
        <dbReference type="Proteomes" id="UP000183832"/>
    </source>
</evidence>
<accession>A0A1J1IV53</accession>
<sequence>MRACIFFLFLQNKVCFMAIINERKNIVKLKEMDFISKGFKRDEKFLKAWEIRNFTPKNYTVKKAFAASKSFA</sequence>
<dbReference type="AlphaFoldDB" id="A0A1J1IV53"/>
<organism evidence="1 2">
    <name type="scientific">Clunio marinus</name>
    <dbReference type="NCBI Taxonomy" id="568069"/>
    <lineage>
        <taxon>Eukaryota</taxon>
        <taxon>Metazoa</taxon>
        <taxon>Ecdysozoa</taxon>
        <taxon>Arthropoda</taxon>
        <taxon>Hexapoda</taxon>
        <taxon>Insecta</taxon>
        <taxon>Pterygota</taxon>
        <taxon>Neoptera</taxon>
        <taxon>Endopterygota</taxon>
        <taxon>Diptera</taxon>
        <taxon>Nematocera</taxon>
        <taxon>Chironomoidea</taxon>
        <taxon>Chironomidae</taxon>
        <taxon>Clunio</taxon>
    </lineage>
</organism>